<feature type="domain" description="Type II secretion system protein GspF" evidence="8">
    <location>
        <begin position="271"/>
        <end position="391"/>
    </location>
</feature>
<evidence type="ECO:0000313" key="10">
    <source>
        <dbReference type="Proteomes" id="UP000325302"/>
    </source>
</evidence>
<comment type="caution">
    <text evidence="9">The sequence shown here is derived from an EMBL/GenBank/DDBJ whole genome shotgun (WGS) entry which is preliminary data.</text>
</comment>
<sequence>MAKFNYTALDQDTKSVSGQLEANSRRQALRELHARNLVPLTLLEGQAEELESGDRHTKRLSERDTLTALYELASMLVAGVSAAEAVESQALSAAHPQLRRAFKQMLKTLRHGGNFSSGLESAELKLPEYVVSLVKAGEMTGNLGEALADACEQMEYALRMRAEARNALIYPAILVLTGILAVVMMFVYVVPSFTNLLDQSNELPWLAWAVLSAGRWANDHWIVLIGLFVMFLVVPIALWRLASVRLSVMTLLEKVPVVGSWLIQADIAAWAAIMASMMRNRVELMTALHLAASVVRLPGRRQRLLNAAKAVKQGEHLSIALEQQHCLNETGYNLVRVGEKTGALDKMLQSLSELYTRQGQQRMKKALALIEPIAILAIGGAIGTLIIAIILAITSANDLAF</sequence>
<comment type="similarity">
    <text evidence="2">Belongs to the GSP F family.</text>
</comment>
<keyword evidence="4 7" id="KW-0812">Transmembrane</keyword>
<dbReference type="OrthoDB" id="9805682at2"/>
<dbReference type="Gene3D" id="1.20.81.30">
    <property type="entry name" value="Type II secretion system (T2SS), domain F"/>
    <property type="match status" value="2"/>
</dbReference>
<feature type="transmembrane region" description="Helical" evidence="7">
    <location>
        <begin position="221"/>
        <end position="243"/>
    </location>
</feature>
<feature type="domain" description="Type II secretion system protein GspF" evidence="8">
    <location>
        <begin position="69"/>
        <end position="191"/>
    </location>
</feature>
<dbReference type="InterPro" id="IPR018076">
    <property type="entry name" value="T2SS_GspF_dom"/>
</dbReference>
<dbReference type="GO" id="GO:0015628">
    <property type="term" value="P:protein secretion by the type II secretion system"/>
    <property type="evidence" value="ECO:0007669"/>
    <property type="project" value="TreeGrafter"/>
</dbReference>
<dbReference type="PRINTS" id="PR00812">
    <property type="entry name" value="BCTERIALGSPF"/>
</dbReference>
<accession>A0A5A9W0T9</accession>
<dbReference type="PANTHER" id="PTHR30012:SF0">
    <property type="entry name" value="TYPE II SECRETION SYSTEM PROTEIN F-RELATED"/>
    <property type="match status" value="1"/>
</dbReference>
<keyword evidence="3" id="KW-1003">Cell membrane</keyword>
<evidence type="ECO:0000313" key="9">
    <source>
        <dbReference type="EMBL" id="KAA0874390.1"/>
    </source>
</evidence>
<proteinExistence type="inferred from homology"/>
<keyword evidence="6 7" id="KW-0472">Membrane</keyword>
<evidence type="ECO:0000256" key="6">
    <source>
        <dbReference type="ARBA" id="ARBA00023136"/>
    </source>
</evidence>
<feature type="transmembrane region" description="Helical" evidence="7">
    <location>
        <begin position="366"/>
        <end position="393"/>
    </location>
</feature>
<organism evidence="9 10">
    <name type="scientific">Nitrincola tapanii</name>
    <dbReference type="NCBI Taxonomy" id="1708751"/>
    <lineage>
        <taxon>Bacteria</taxon>
        <taxon>Pseudomonadati</taxon>
        <taxon>Pseudomonadota</taxon>
        <taxon>Gammaproteobacteria</taxon>
        <taxon>Oceanospirillales</taxon>
        <taxon>Oceanospirillaceae</taxon>
        <taxon>Nitrincola</taxon>
    </lineage>
</organism>
<dbReference type="InterPro" id="IPR003004">
    <property type="entry name" value="GspF/PilC"/>
</dbReference>
<evidence type="ECO:0000256" key="2">
    <source>
        <dbReference type="ARBA" id="ARBA00005745"/>
    </source>
</evidence>
<gene>
    <name evidence="9" type="ORF">E1H14_08955</name>
</gene>
<evidence type="ECO:0000256" key="4">
    <source>
        <dbReference type="ARBA" id="ARBA00022692"/>
    </source>
</evidence>
<dbReference type="GO" id="GO:0005886">
    <property type="term" value="C:plasma membrane"/>
    <property type="evidence" value="ECO:0007669"/>
    <property type="project" value="UniProtKB-SubCell"/>
</dbReference>
<protein>
    <submittedName>
        <fullName evidence="9">Type II secretion system F family protein</fullName>
    </submittedName>
</protein>
<dbReference type="InterPro" id="IPR042094">
    <property type="entry name" value="T2SS_GspF_sf"/>
</dbReference>
<feature type="transmembrane region" description="Helical" evidence="7">
    <location>
        <begin position="168"/>
        <end position="190"/>
    </location>
</feature>
<evidence type="ECO:0000256" key="1">
    <source>
        <dbReference type="ARBA" id="ARBA00004651"/>
    </source>
</evidence>
<dbReference type="RefSeq" id="WP_149391123.1">
    <property type="nucleotide sequence ID" value="NZ_SMRS01000006.1"/>
</dbReference>
<evidence type="ECO:0000259" key="8">
    <source>
        <dbReference type="Pfam" id="PF00482"/>
    </source>
</evidence>
<keyword evidence="5 7" id="KW-1133">Transmembrane helix</keyword>
<evidence type="ECO:0000256" key="7">
    <source>
        <dbReference type="SAM" id="Phobius"/>
    </source>
</evidence>
<keyword evidence="10" id="KW-1185">Reference proteome</keyword>
<dbReference type="Proteomes" id="UP000325302">
    <property type="component" value="Unassembled WGS sequence"/>
</dbReference>
<evidence type="ECO:0000256" key="3">
    <source>
        <dbReference type="ARBA" id="ARBA00022475"/>
    </source>
</evidence>
<name>A0A5A9W0T9_9GAMM</name>
<dbReference type="Pfam" id="PF00482">
    <property type="entry name" value="T2SSF"/>
    <property type="match status" value="2"/>
</dbReference>
<evidence type="ECO:0000256" key="5">
    <source>
        <dbReference type="ARBA" id="ARBA00022989"/>
    </source>
</evidence>
<dbReference type="EMBL" id="SMRS01000006">
    <property type="protein sequence ID" value="KAA0874390.1"/>
    <property type="molecule type" value="Genomic_DNA"/>
</dbReference>
<dbReference type="AlphaFoldDB" id="A0A5A9W0T9"/>
<comment type="subcellular location">
    <subcellularLocation>
        <location evidence="1">Cell membrane</location>
        <topology evidence="1">Multi-pass membrane protein</topology>
    </subcellularLocation>
</comment>
<dbReference type="PANTHER" id="PTHR30012">
    <property type="entry name" value="GENERAL SECRETION PATHWAY PROTEIN"/>
    <property type="match status" value="1"/>
</dbReference>
<reference evidence="9 10" key="1">
    <citation type="submission" date="2019-03" db="EMBL/GenBank/DDBJ databases">
        <title>Nitrincola sp. nov. isolated from an Indian soda lake.</title>
        <authorList>
            <person name="Joshi A."/>
            <person name="Thite S.V."/>
            <person name="Joseph N."/>
            <person name="Dhotre D."/>
            <person name="Moorthy M."/>
            <person name="Shouche Y.S."/>
        </authorList>
    </citation>
    <scope>NUCLEOTIDE SEQUENCE [LARGE SCALE GENOMIC DNA]</scope>
    <source>
        <strain evidence="9 10">MEB193</strain>
    </source>
</reference>